<sequence>MSNISQELLRIYNAEDALALHGLLAPSLQAKYPVERLRTVLTHCRVLTHDIFRLSTPSWGARSFGFFAVYTETSIFEMVLELDESEKIVHWVITDNVTSSSQQCTVDNL</sequence>
<dbReference type="RefSeq" id="WP_202060107.1">
    <property type="nucleotide sequence ID" value="NZ_JAEQMY010000016.1"/>
</dbReference>
<evidence type="ECO:0000313" key="2">
    <source>
        <dbReference type="Proteomes" id="UP000605848"/>
    </source>
</evidence>
<proteinExistence type="predicted"/>
<name>A0A937CZN8_9HYPH</name>
<gene>
    <name evidence="1" type="ORF">JKG68_13195</name>
</gene>
<comment type="caution">
    <text evidence="1">The sequence shown here is derived from an EMBL/GenBank/DDBJ whole genome shotgun (WGS) entry which is preliminary data.</text>
</comment>
<dbReference type="EMBL" id="JAEQMY010000016">
    <property type="protein sequence ID" value="MBL0404926.1"/>
    <property type="molecule type" value="Genomic_DNA"/>
</dbReference>
<accession>A0A937CZN8</accession>
<dbReference type="AlphaFoldDB" id="A0A937CZN8"/>
<organism evidence="1 2">
    <name type="scientific">Microvirga aerilata</name>
    <dbReference type="NCBI Taxonomy" id="670292"/>
    <lineage>
        <taxon>Bacteria</taxon>
        <taxon>Pseudomonadati</taxon>
        <taxon>Pseudomonadota</taxon>
        <taxon>Alphaproteobacteria</taxon>
        <taxon>Hyphomicrobiales</taxon>
        <taxon>Methylobacteriaceae</taxon>
        <taxon>Microvirga</taxon>
    </lineage>
</organism>
<evidence type="ECO:0000313" key="1">
    <source>
        <dbReference type="EMBL" id="MBL0404926.1"/>
    </source>
</evidence>
<keyword evidence="2" id="KW-1185">Reference proteome</keyword>
<dbReference type="Proteomes" id="UP000605848">
    <property type="component" value="Unassembled WGS sequence"/>
</dbReference>
<protein>
    <submittedName>
        <fullName evidence="1">Uncharacterized protein</fullName>
    </submittedName>
</protein>
<reference evidence="1" key="1">
    <citation type="submission" date="2021-01" db="EMBL/GenBank/DDBJ databases">
        <title>Microvirga sp.</title>
        <authorList>
            <person name="Kim M.K."/>
        </authorList>
    </citation>
    <scope>NUCLEOTIDE SEQUENCE</scope>
    <source>
        <strain evidence="1">5420S-16</strain>
    </source>
</reference>